<organism evidence="1 2">
    <name type="scientific">Propionigenium maris DSM 9537</name>
    <dbReference type="NCBI Taxonomy" id="1123000"/>
    <lineage>
        <taxon>Bacteria</taxon>
        <taxon>Fusobacteriati</taxon>
        <taxon>Fusobacteriota</taxon>
        <taxon>Fusobacteriia</taxon>
        <taxon>Fusobacteriales</taxon>
        <taxon>Fusobacteriaceae</taxon>
        <taxon>Propionigenium</taxon>
    </lineage>
</organism>
<gene>
    <name evidence="1" type="ORF">PM10SUCC1_20640</name>
</gene>
<reference evidence="1" key="1">
    <citation type="submission" date="2022-12" db="EMBL/GenBank/DDBJ databases">
        <title>Reference genome sequencing for broad-spectrum identification of bacterial and archaeal isolates by mass spectrometry.</title>
        <authorList>
            <person name="Sekiguchi Y."/>
            <person name="Tourlousse D.M."/>
        </authorList>
    </citation>
    <scope>NUCLEOTIDE SEQUENCE</scope>
    <source>
        <strain evidence="1">10succ1</strain>
    </source>
</reference>
<keyword evidence="2" id="KW-1185">Reference proteome</keyword>
<dbReference type="AlphaFoldDB" id="A0A9W6GMA5"/>
<name>A0A9W6GMA5_9FUSO</name>
<comment type="caution">
    <text evidence="1">The sequence shown here is derived from an EMBL/GenBank/DDBJ whole genome shotgun (WGS) entry which is preliminary data.</text>
</comment>
<accession>A0A9W6GMA5</accession>
<proteinExistence type="predicted"/>
<evidence type="ECO:0008006" key="3">
    <source>
        <dbReference type="Google" id="ProtNLM"/>
    </source>
</evidence>
<dbReference type="RefSeq" id="WP_281835768.1">
    <property type="nucleotide sequence ID" value="NZ_BSDY01000009.1"/>
</dbReference>
<evidence type="ECO:0000313" key="2">
    <source>
        <dbReference type="Proteomes" id="UP001144471"/>
    </source>
</evidence>
<evidence type="ECO:0000313" key="1">
    <source>
        <dbReference type="EMBL" id="GLI56550.1"/>
    </source>
</evidence>
<dbReference type="Proteomes" id="UP001144471">
    <property type="component" value="Unassembled WGS sequence"/>
</dbReference>
<protein>
    <recommendedName>
        <fullName evidence="3">Molecular chaperone</fullName>
    </recommendedName>
</protein>
<dbReference type="EMBL" id="BSDY01000009">
    <property type="protein sequence ID" value="GLI56550.1"/>
    <property type="molecule type" value="Genomic_DNA"/>
</dbReference>
<sequence>MKNKWVVVIVFLFIAVNFTTFSLLKVNLSPNYLDIDVTKPSTQEIVVTNGTGDFVRYKLSFKKPKDVDEEYYMGDNLIIYPRVISLPPNESRKVRIRLKAPIDSEEKEFLAMIHFEELKGESAVVTSVLDESEVKLSAGISVDINYYIYAVPKNIVHDVKVNNIHMKNIISEKGERRVVALEIKNKGDLVFRGQTRLIMEGQKKFKKLKNFDDLFQGKEREFIFDVSDLKRGSNVKLQIVDRMDPNKVIFEEKIQI</sequence>